<reference evidence="2 3" key="1">
    <citation type="submission" date="2018-10" db="EMBL/GenBank/DDBJ databases">
        <title>Sinomicrobium pectinilyticum sp. nov., a pectinase-producing bacterium isolated from alkaline and saline soil, and emended description of the genus Sinomicrobium.</title>
        <authorList>
            <person name="Cheng B."/>
            <person name="Li C."/>
            <person name="Lai Q."/>
            <person name="Du M."/>
            <person name="Shao Z."/>
            <person name="Xu P."/>
            <person name="Yang C."/>
        </authorList>
    </citation>
    <scope>NUCLEOTIDE SEQUENCE [LARGE SCALE GENOMIC DNA]</scope>
    <source>
        <strain evidence="2 3">5DNS001</strain>
    </source>
</reference>
<name>A0A3N0E275_SINP1</name>
<feature type="domain" description="DUF6973" evidence="1">
    <location>
        <begin position="20"/>
        <end position="144"/>
    </location>
</feature>
<dbReference type="Proteomes" id="UP000267469">
    <property type="component" value="Unassembled WGS sequence"/>
</dbReference>
<dbReference type="RefSeq" id="WP_123217454.1">
    <property type="nucleotide sequence ID" value="NZ_RJTM01000120.1"/>
</dbReference>
<evidence type="ECO:0000313" key="2">
    <source>
        <dbReference type="EMBL" id="RNL81900.1"/>
    </source>
</evidence>
<dbReference type="OrthoDB" id="1496068at2"/>
<dbReference type="Pfam" id="PF22322">
    <property type="entry name" value="DUF6973"/>
    <property type="match status" value="1"/>
</dbReference>
<evidence type="ECO:0000259" key="1">
    <source>
        <dbReference type="Pfam" id="PF22322"/>
    </source>
</evidence>
<comment type="caution">
    <text evidence="2">The sequence shown here is derived from an EMBL/GenBank/DDBJ whole genome shotgun (WGS) entry which is preliminary data.</text>
</comment>
<proteinExistence type="predicted"/>
<protein>
    <recommendedName>
        <fullName evidence="1">DUF6973 domain-containing protein</fullName>
    </recommendedName>
</protein>
<keyword evidence="3" id="KW-1185">Reference proteome</keyword>
<dbReference type="InterPro" id="IPR054246">
    <property type="entry name" value="DUF6973"/>
</dbReference>
<evidence type="ECO:0000313" key="3">
    <source>
        <dbReference type="Proteomes" id="UP000267469"/>
    </source>
</evidence>
<sequence length="164" mass="18792">MSLWKLIRHLKFRQILSLVGLFAKHPLMLVPTAKATRKSLRISGDLFPGTHRANGRANAFRHALWNVLIARETLKWNRDREKSLAWAKTITDWHEKFAPNEELAKVMDLHNNAIGRHIFETWPHGKDMSDSNITAHLKEAMMESKKIIVPSDADCSALVHIEGE</sequence>
<accession>A0A3N0E275</accession>
<gene>
    <name evidence="2" type="ORF">ED312_18185</name>
</gene>
<dbReference type="AlphaFoldDB" id="A0A3N0E275"/>
<organism evidence="2 3">
    <name type="scientific">Sinomicrobium pectinilyticum</name>
    <dbReference type="NCBI Taxonomy" id="1084421"/>
    <lineage>
        <taxon>Bacteria</taxon>
        <taxon>Pseudomonadati</taxon>
        <taxon>Bacteroidota</taxon>
        <taxon>Flavobacteriia</taxon>
        <taxon>Flavobacteriales</taxon>
        <taxon>Flavobacteriaceae</taxon>
        <taxon>Sinomicrobium</taxon>
    </lineage>
</organism>
<dbReference type="EMBL" id="RJTM01000120">
    <property type="protein sequence ID" value="RNL81900.1"/>
    <property type="molecule type" value="Genomic_DNA"/>
</dbReference>